<dbReference type="AlphaFoldDB" id="A0A1S8DK87"/>
<comment type="caution">
    <text evidence="2">The sequence shown here is derived from an EMBL/GenBank/DDBJ whole genome shotgun (WGS) entry which is preliminary data.</text>
</comment>
<reference evidence="2 3" key="1">
    <citation type="submission" date="2017-01" db="EMBL/GenBank/DDBJ databases">
        <title>Draft genome sequence of Pseudomonas pachastrellae type strain CCUG 46540T from a deep sea.</title>
        <authorList>
            <person name="Gomila M."/>
            <person name="Mulet M."/>
            <person name="Lalucat J."/>
            <person name="Garcia-Valdes E."/>
        </authorList>
    </citation>
    <scope>NUCLEOTIDE SEQUENCE [LARGE SCALE GENOMIC DNA]</scope>
    <source>
        <strain evidence="2 3">CCUG 46540</strain>
    </source>
</reference>
<protein>
    <submittedName>
        <fullName evidence="2">Metal-binding protein</fullName>
    </submittedName>
</protein>
<gene>
    <name evidence="2" type="ORF">BXT89_04745</name>
</gene>
<feature type="chain" id="PRO_5010581226" evidence="1">
    <location>
        <begin position="20"/>
        <end position="140"/>
    </location>
</feature>
<dbReference type="OrthoDB" id="14727at2"/>
<dbReference type="RefSeq" id="WP_083725230.1">
    <property type="nucleotide sequence ID" value="NZ_FOUD01000007.1"/>
</dbReference>
<evidence type="ECO:0000256" key="1">
    <source>
        <dbReference type="SAM" id="SignalP"/>
    </source>
</evidence>
<evidence type="ECO:0000313" key="2">
    <source>
        <dbReference type="EMBL" id="ONM45030.1"/>
    </source>
</evidence>
<dbReference type="Proteomes" id="UP000242847">
    <property type="component" value="Unassembled WGS sequence"/>
</dbReference>
<name>A0A1S8DK87_9GAMM</name>
<dbReference type="EMBL" id="MUBC01000007">
    <property type="protein sequence ID" value="ONM45030.1"/>
    <property type="molecule type" value="Genomic_DNA"/>
</dbReference>
<feature type="signal peptide" evidence="1">
    <location>
        <begin position="1"/>
        <end position="19"/>
    </location>
</feature>
<accession>A0A1S8DK87</accession>
<dbReference type="InterPro" id="IPR007332">
    <property type="entry name" value="DUF411"/>
</dbReference>
<dbReference type="InterPro" id="IPR036249">
    <property type="entry name" value="Thioredoxin-like_sf"/>
</dbReference>
<dbReference type="Pfam" id="PF04214">
    <property type="entry name" value="DUF411"/>
    <property type="match status" value="1"/>
</dbReference>
<sequence>MMKTLLAGGLLLIGGLAQAASIDVYRDPNCGCCHAWIEHLEENGFEVTDHVTQSVLPLKQQLGITPDLRSCHTAVYKDMFIEGHVPASDILALDSANSVRGLAVPGMPVGSPGMEMGDRRDSYDVIAVGSDGQRRVFNSH</sequence>
<proteinExistence type="predicted"/>
<organism evidence="2 3">
    <name type="scientific">Halopseudomonas pachastrellae</name>
    <dbReference type="NCBI Taxonomy" id="254161"/>
    <lineage>
        <taxon>Bacteria</taxon>
        <taxon>Pseudomonadati</taxon>
        <taxon>Pseudomonadota</taxon>
        <taxon>Gammaproteobacteria</taxon>
        <taxon>Pseudomonadales</taxon>
        <taxon>Pseudomonadaceae</taxon>
        <taxon>Halopseudomonas</taxon>
    </lineage>
</organism>
<dbReference type="SUPFAM" id="SSF52833">
    <property type="entry name" value="Thioredoxin-like"/>
    <property type="match status" value="1"/>
</dbReference>
<keyword evidence="3" id="KW-1185">Reference proteome</keyword>
<dbReference type="STRING" id="254161.SAMN05216256_107102"/>
<keyword evidence="1" id="KW-0732">Signal</keyword>
<evidence type="ECO:0000313" key="3">
    <source>
        <dbReference type="Proteomes" id="UP000242847"/>
    </source>
</evidence>